<sequence length="133" mass="14850">MKETAAKKNEPCQIIYTSSSSQRTACIDFDELETTAAKRYGESKLCFVVHAKTLQKKFRKEGINIHCYACHPGLVLTDLSPDDAASAILYPALTPGVVRGGVENTLTMENLHLRTNRRTSQKFRRDCGKGLWS</sequence>
<keyword evidence="2" id="KW-0560">Oxidoreductase</keyword>
<dbReference type="OrthoDB" id="191139at2759"/>
<comment type="similarity">
    <text evidence="1">Belongs to the short-chain dehydrogenases/reductases (SDR) family.</text>
</comment>
<dbReference type="Proteomes" id="UP000094527">
    <property type="component" value="Unassembled WGS sequence"/>
</dbReference>
<organism evidence="3 4">
    <name type="scientific">Orchesella cincta</name>
    <name type="common">Springtail</name>
    <name type="synonym">Podura cincta</name>
    <dbReference type="NCBI Taxonomy" id="48709"/>
    <lineage>
        <taxon>Eukaryota</taxon>
        <taxon>Metazoa</taxon>
        <taxon>Ecdysozoa</taxon>
        <taxon>Arthropoda</taxon>
        <taxon>Hexapoda</taxon>
        <taxon>Collembola</taxon>
        <taxon>Entomobryomorpha</taxon>
        <taxon>Entomobryoidea</taxon>
        <taxon>Orchesellidae</taxon>
        <taxon>Orchesellinae</taxon>
        <taxon>Orchesella</taxon>
    </lineage>
</organism>
<dbReference type="PANTHER" id="PTHR24320">
    <property type="entry name" value="RETINOL DEHYDROGENASE"/>
    <property type="match status" value="1"/>
</dbReference>
<dbReference type="AlphaFoldDB" id="A0A1D2MFQ3"/>
<accession>A0A1D2MFQ3</accession>
<reference evidence="3 4" key="1">
    <citation type="journal article" date="2016" name="Genome Biol. Evol.">
        <title>Gene Family Evolution Reflects Adaptation to Soil Environmental Stressors in the Genome of the Collembolan Orchesella cincta.</title>
        <authorList>
            <person name="Faddeeva-Vakhrusheva A."/>
            <person name="Derks M.F."/>
            <person name="Anvar S.Y."/>
            <person name="Agamennone V."/>
            <person name="Suring W."/>
            <person name="Smit S."/>
            <person name="van Straalen N.M."/>
            <person name="Roelofs D."/>
        </authorList>
    </citation>
    <scope>NUCLEOTIDE SEQUENCE [LARGE SCALE GENOMIC DNA]</scope>
    <source>
        <tissue evidence="3">Mixed pool</tissue>
    </source>
</reference>
<name>A0A1D2MFQ3_ORCCI</name>
<evidence type="ECO:0000256" key="1">
    <source>
        <dbReference type="ARBA" id="ARBA00006484"/>
    </source>
</evidence>
<dbReference type="STRING" id="48709.A0A1D2MFQ3"/>
<dbReference type="InterPro" id="IPR036291">
    <property type="entry name" value="NAD(P)-bd_dom_sf"/>
</dbReference>
<keyword evidence="4" id="KW-1185">Reference proteome</keyword>
<evidence type="ECO:0000313" key="3">
    <source>
        <dbReference type="EMBL" id="ODM91827.1"/>
    </source>
</evidence>
<evidence type="ECO:0000256" key="2">
    <source>
        <dbReference type="ARBA" id="ARBA00023002"/>
    </source>
</evidence>
<protein>
    <submittedName>
        <fullName evidence="3">Short-chain dehydrogenase TIC 32, chloroplastic</fullName>
    </submittedName>
</protein>
<gene>
    <name evidence="3" type="ORF">Ocin01_14857</name>
</gene>
<dbReference type="PANTHER" id="PTHR24320:SF148">
    <property type="entry name" value="NAD(P)-BINDING ROSSMANN-FOLD SUPERFAMILY PROTEIN"/>
    <property type="match status" value="1"/>
</dbReference>
<feature type="non-terminal residue" evidence="3">
    <location>
        <position position="133"/>
    </location>
</feature>
<dbReference type="SUPFAM" id="SSF51735">
    <property type="entry name" value="NAD(P)-binding Rossmann-fold domains"/>
    <property type="match status" value="1"/>
</dbReference>
<comment type="caution">
    <text evidence="3">The sequence shown here is derived from an EMBL/GenBank/DDBJ whole genome shotgun (WGS) entry which is preliminary data.</text>
</comment>
<dbReference type="GO" id="GO:0016491">
    <property type="term" value="F:oxidoreductase activity"/>
    <property type="evidence" value="ECO:0007669"/>
    <property type="project" value="UniProtKB-KW"/>
</dbReference>
<proteinExistence type="inferred from homology"/>
<evidence type="ECO:0000313" key="4">
    <source>
        <dbReference type="Proteomes" id="UP000094527"/>
    </source>
</evidence>
<dbReference type="Gene3D" id="3.40.50.720">
    <property type="entry name" value="NAD(P)-binding Rossmann-like Domain"/>
    <property type="match status" value="1"/>
</dbReference>
<dbReference type="EMBL" id="LJIJ01001407">
    <property type="protein sequence ID" value="ODM91827.1"/>
    <property type="molecule type" value="Genomic_DNA"/>
</dbReference>